<keyword evidence="5" id="KW-0645">Protease</keyword>
<dbReference type="RefSeq" id="WP_115269102.1">
    <property type="nucleotide sequence ID" value="NZ_CASFEE010000007.1"/>
</dbReference>
<dbReference type="GO" id="GO:0006508">
    <property type="term" value="P:proteolysis"/>
    <property type="evidence" value="ECO:0007669"/>
    <property type="project" value="UniProtKB-KW"/>
</dbReference>
<proteinExistence type="predicted"/>
<dbReference type="InterPro" id="IPR011990">
    <property type="entry name" value="TPR-like_helical_dom_sf"/>
</dbReference>
<accession>A0A377GWG0</accession>
<dbReference type="AlphaFoldDB" id="A0A377GWG0"/>
<name>A0A377GWG0_9FUSO</name>
<keyword evidence="1" id="KW-0677">Repeat</keyword>
<evidence type="ECO:0000313" key="5">
    <source>
        <dbReference type="EMBL" id="STO31102.1"/>
    </source>
</evidence>
<dbReference type="Pfam" id="PF13432">
    <property type="entry name" value="TPR_16"/>
    <property type="match status" value="1"/>
</dbReference>
<dbReference type="Pfam" id="PF13174">
    <property type="entry name" value="TPR_6"/>
    <property type="match status" value="1"/>
</dbReference>
<dbReference type="GO" id="GO:0009279">
    <property type="term" value="C:cell outer membrane"/>
    <property type="evidence" value="ECO:0007669"/>
    <property type="project" value="TreeGrafter"/>
</dbReference>
<dbReference type="SMART" id="SM00028">
    <property type="entry name" value="TPR"/>
    <property type="match status" value="4"/>
</dbReference>
<evidence type="ECO:0000256" key="1">
    <source>
        <dbReference type="ARBA" id="ARBA00022737"/>
    </source>
</evidence>
<dbReference type="SUPFAM" id="SSF48452">
    <property type="entry name" value="TPR-like"/>
    <property type="match status" value="1"/>
</dbReference>
<reference evidence="5 6" key="1">
    <citation type="submission" date="2018-06" db="EMBL/GenBank/DDBJ databases">
        <authorList>
            <consortium name="Pathogen Informatics"/>
            <person name="Doyle S."/>
        </authorList>
    </citation>
    <scope>NUCLEOTIDE SEQUENCE [LARGE SCALE GENOMIC DNA]</scope>
    <source>
        <strain evidence="5 6">NCTC10723</strain>
    </source>
</reference>
<evidence type="ECO:0000256" key="2">
    <source>
        <dbReference type="ARBA" id="ARBA00022803"/>
    </source>
</evidence>
<protein>
    <submittedName>
        <fullName evidence="5">Zn-dependent protease, contains TPR repeats</fullName>
    </submittedName>
</protein>
<keyword evidence="4" id="KW-0175">Coiled coil</keyword>
<dbReference type="InterPro" id="IPR050498">
    <property type="entry name" value="Ycf3"/>
</dbReference>
<feature type="repeat" description="TPR" evidence="3">
    <location>
        <begin position="182"/>
        <end position="215"/>
    </location>
</feature>
<dbReference type="EMBL" id="UGGU01000003">
    <property type="protein sequence ID" value="STO31102.1"/>
    <property type="molecule type" value="Genomic_DNA"/>
</dbReference>
<gene>
    <name evidence="5" type="ORF">NCTC10723_00542</name>
</gene>
<dbReference type="InterPro" id="IPR019734">
    <property type="entry name" value="TPR_rpt"/>
</dbReference>
<dbReference type="OrthoDB" id="86032at2"/>
<keyword evidence="5" id="KW-0378">Hydrolase</keyword>
<evidence type="ECO:0000313" key="6">
    <source>
        <dbReference type="Proteomes" id="UP000255328"/>
    </source>
</evidence>
<dbReference type="PANTHER" id="PTHR44858:SF1">
    <property type="entry name" value="UDP-N-ACETYLGLUCOSAMINE--PEPTIDE N-ACETYLGLUCOSAMINYLTRANSFERASE SPINDLY-RELATED"/>
    <property type="match status" value="1"/>
</dbReference>
<feature type="coiled-coil region" evidence="4">
    <location>
        <begin position="53"/>
        <end position="80"/>
    </location>
</feature>
<dbReference type="GO" id="GO:0046813">
    <property type="term" value="P:receptor-mediated virion attachment to host cell"/>
    <property type="evidence" value="ECO:0007669"/>
    <property type="project" value="TreeGrafter"/>
</dbReference>
<dbReference type="PANTHER" id="PTHR44858">
    <property type="entry name" value="TETRATRICOPEPTIDE REPEAT PROTEIN 6"/>
    <property type="match status" value="1"/>
</dbReference>
<dbReference type="Proteomes" id="UP000255328">
    <property type="component" value="Unassembled WGS sequence"/>
</dbReference>
<organism evidence="5 6">
    <name type="scientific">Fusobacterium necrogenes</name>
    <dbReference type="NCBI Taxonomy" id="858"/>
    <lineage>
        <taxon>Bacteria</taxon>
        <taxon>Fusobacteriati</taxon>
        <taxon>Fusobacteriota</taxon>
        <taxon>Fusobacteriia</taxon>
        <taxon>Fusobacteriales</taxon>
        <taxon>Fusobacteriaceae</taxon>
        <taxon>Fusobacterium</taxon>
    </lineage>
</organism>
<dbReference type="PROSITE" id="PS50005">
    <property type="entry name" value="TPR"/>
    <property type="match status" value="1"/>
</dbReference>
<evidence type="ECO:0000256" key="3">
    <source>
        <dbReference type="PROSITE-ProRule" id="PRU00339"/>
    </source>
</evidence>
<keyword evidence="2 3" id="KW-0802">TPR repeat</keyword>
<keyword evidence="6" id="KW-1185">Reference proteome</keyword>
<evidence type="ECO:0000256" key="4">
    <source>
        <dbReference type="SAM" id="Coils"/>
    </source>
</evidence>
<dbReference type="Gene3D" id="1.25.40.10">
    <property type="entry name" value="Tetratricopeptide repeat domain"/>
    <property type="match status" value="1"/>
</dbReference>
<dbReference type="GO" id="GO:0008233">
    <property type="term" value="F:peptidase activity"/>
    <property type="evidence" value="ECO:0007669"/>
    <property type="project" value="UniProtKB-KW"/>
</dbReference>
<sequence>MKKIIGVFILLTSLAYGEGFLFFGNNSKEREKLEIQKQEMALRWEKIKELDKKIAFDKDKENLEKNYKEYKKEFDIYMEYLKQDSEELFKVGDYYFRDGRYEKAYEVFSQDSTNLKNVFGAATTARFLNEYDSSLKFYTQAIDMVPNFYESYLGRGIVNRNIGNYPEAINDFKKYMEYVKSESSYTGLADLYMVTKNYEEAKKLLEVARNRYPNSKIIKDMLIRTYAELKNN</sequence>